<dbReference type="NCBIfam" id="TIGR02231">
    <property type="entry name" value="mucoidy inhibitor MuiA family protein"/>
    <property type="match status" value="1"/>
</dbReference>
<name>A0AA37GDN1_9PEZI</name>
<evidence type="ECO:0000313" key="3">
    <source>
        <dbReference type="EMBL" id="GJC78742.1"/>
    </source>
</evidence>
<sequence>MARQAGGKESEEQEDHHTAWSAITNQDESVDFQDSTVEETGLTTTYDLPGIKSLPPRPTPSKQRVARVNFSNILFSHTIIAKYKPVAYLKAKIRNTSRLTLLKGETGLTLDGTFLGRAQLPRCSDGDMFSFSLGIDPAMKVSYPKVDVRRTTTGLFSKENSSVYTRSVTVSNTRAAAGKPVSLLVLDQIPVSEDERLKVDLLVPKGLVVNGSEVLTGRPAREGKDDVNWGKATASLKRGGQIDWQVTLNAGMAVKLGLEYVVALPSGDSAVEC</sequence>
<feature type="compositionally biased region" description="Basic and acidic residues" evidence="1">
    <location>
        <begin position="1"/>
        <end position="18"/>
    </location>
</feature>
<feature type="region of interest" description="Disordered" evidence="1">
    <location>
        <begin position="1"/>
        <end position="36"/>
    </location>
</feature>
<dbReference type="Pfam" id="PF13598">
    <property type="entry name" value="DUF4139"/>
    <property type="match status" value="1"/>
</dbReference>
<evidence type="ECO:0000259" key="2">
    <source>
        <dbReference type="Pfam" id="PF13598"/>
    </source>
</evidence>
<dbReference type="InterPro" id="IPR037291">
    <property type="entry name" value="DUF4139"/>
</dbReference>
<organism evidence="3 4">
    <name type="scientific">Colletotrichum liriopes</name>
    <dbReference type="NCBI Taxonomy" id="708192"/>
    <lineage>
        <taxon>Eukaryota</taxon>
        <taxon>Fungi</taxon>
        <taxon>Dikarya</taxon>
        <taxon>Ascomycota</taxon>
        <taxon>Pezizomycotina</taxon>
        <taxon>Sordariomycetes</taxon>
        <taxon>Hypocreomycetidae</taxon>
        <taxon>Glomerellales</taxon>
        <taxon>Glomerellaceae</taxon>
        <taxon>Colletotrichum</taxon>
        <taxon>Colletotrichum spaethianum species complex</taxon>
    </lineage>
</organism>
<dbReference type="PANTHER" id="PTHR31005">
    <property type="entry name" value="DUF4139 DOMAIN-CONTAINING PROTEIN"/>
    <property type="match status" value="1"/>
</dbReference>
<reference evidence="3 4" key="1">
    <citation type="submission" date="2021-07" db="EMBL/GenBank/DDBJ databases">
        <title>Genome data of Colletotrichum spaethianum.</title>
        <authorList>
            <person name="Utami Y.D."/>
            <person name="Hiruma K."/>
        </authorList>
    </citation>
    <scope>NUCLEOTIDE SEQUENCE [LARGE SCALE GENOMIC DNA]</scope>
    <source>
        <strain evidence="3 4">MAFF 242679</strain>
    </source>
</reference>
<evidence type="ECO:0000313" key="4">
    <source>
        <dbReference type="Proteomes" id="UP001055172"/>
    </source>
</evidence>
<dbReference type="EMBL" id="BPPX01000003">
    <property type="protein sequence ID" value="GJC78742.1"/>
    <property type="molecule type" value="Genomic_DNA"/>
</dbReference>
<gene>
    <name evidence="3" type="ORF">ColLi_01580</name>
</gene>
<protein>
    <submittedName>
        <fullName evidence="3">Protein F37C4.5</fullName>
    </submittedName>
</protein>
<keyword evidence="4" id="KW-1185">Reference proteome</keyword>
<feature type="compositionally biased region" description="Polar residues" evidence="1">
    <location>
        <begin position="21"/>
        <end position="35"/>
    </location>
</feature>
<dbReference type="PANTHER" id="PTHR31005:SF8">
    <property type="entry name" value="DUF4139 DOMAIN-CONTAINING PROTEIN"/>
    <property type="match status" value="1"/>
</dbReference>
<accession>A0AA37GDN1</accession>
<dbReference type="Proteomes" id="UP001055172">
    <property type="component" value="Unassembled WGS sequence"/>
</dbReference>
<proteinExistence type="predicted"/>
<comment type="caution">
    <text evidence="3">The sequence shown here is derived from an EMBL/GenBank/DDBJ whole genome shotgun (WGS) entry which is preliminary data.</text>
</comment>
<evidence type="ECO:0000256" key="1">
    <source>
        <dbReference type="SAM" id="MobiDB-lite"/>
    </source>
</evidence>
<dbReference type="InterPro" id="IPR011935">
    <property type="entry name" value="CHP02231"/>
</dbReference>
<dbReference type="AlphaFoldDB" id="A0AA37GDN1"/>
<feature type="domain" description="DUF4139" evidence="2">
    <location>
        <begin position="26"/>
        <end position="265"/>
    </location>
</feature>